<protein>
    <recommendedName>
        <fullName evidence="3">Methyltransferase</fullName>
    </recommendedName>
</protein>
<name>A0ABY4CEK6_9BACT</name>
<reference evidence="1" key="1">
    <citation type="submission" date="2022-03" db="EMBL/GenBank/DDBJ databases">
        <title>Genome Identification and Characterization of new species Bdellovibrio reynosense LBG001 sp. nov. from a Mexico soil sample.</title>
        <authorList>
            <person name="Camilli A."/>
            <person name="Ajao Y."/>
            <person name="Guo X."/>
        </authorList>
    </citation>
    <scope>NUCLEOTIDE SEQUENCE</scope>
    <source>
        <strain evidence="1">LBG001</strain>
    </source>
</reference>
<accession>A0ABY4CEK6</accession>
<dbReference type="Proteomes" id="UP000830116">
    <property type="component" value="Chromosome"/>
</dbReference>
<keyword evidence="2" id="KW-1185">Reference proteome</keyword>
<dbReference type="EMBL" id="CP093442">
    <property type="protein sequence ID" value="UOF02201.1"/>
    <property type="molecule type" value="Genomic_DNA"/>
</dbReference>
<proteinExistence type="predicted"/>
<evidence type="ECO:0008006" key="3">
    <source>
        <dbReference type="Google" id="ProtNLM"/>
    </source>
</evidence>
<sequence length="292" mass="34018">MKIESCNFMAYRDAYKSIEWTIEQRKQKSLVSRWRKLLVNLNMRHWMLSALFIICFLFLNDAHAQIRCEDLFKEIPRPATATITEKVAKNSFITDRTLWDYTHDLHPDFTKALERMTPESHWIDMGAGKAKALIEFMKSRDSEARPYTTAVAFKIDRWFGMPNFEGKLQTHEGIFEHQPTHQWRKADVITDVMGVFSYTTDLGTTLQKNFDLLKVNGELYISTSAYGSQFRVNGETLSLEVFLASIPGLKVEGKWGTIKITKEQENIKIPVLELERYKDESPPIRLFKVHLD</sequence>
<dbReference type="RefSeq" id="WP_243539096.1">
    <property type="nucleotide sequence ID" value="NZ_CP093442.1"/>
</dbReference>
<evidence type="ECO:0000313" key="1">
    <source>
        <dbReference type="EMBL" id="UOF02201.1"/>
    </source>
</evidence>
<evidence type="ECO:0000313" key="2">
    <source>
        <dbReference type="Proteomes" id="UP000830116"/>
    </source>
</evidence>
<gene>
    <name evidence="1" type="ORF">MNR06_04460</name>
</gene>
<organism evidence="1 2">
    <name type="scientific">Bdellovibrio reynosensis</name>
    <dbReference type="NCBI Taxonomy" id="2835041"/>
    <lineage>
        <taxon>Bacteria</taxon>
        <taxon>Pseudomonadati</taxon>
        <taxon>Bdellovibrionota</taxon>
        <taxon>Bdellovibrionia</taxon>
        <taxon>Bdellovibrionales</taxon>
        <taxon>Pseudobdellovibrionaceae</taxon>
        <taxon>Bdellovibrio</taxon>
    </lineage>
</organism>